<accession>A0ABT5XAH3</accession>
<protein>
    <submittedName>
        <fullName evidence="2">Uncharacterized protein</fullName>
    </submittedName>
</protein>
<name>A0ABT5XAH3_9EURY</name>
<keyword evidence="1" id="KW-1133">Transmembrane helix</keyword>
<gene>
    <name evidence="2" type="ORF">P0O15_10920</name>
</gene>
<evidence type="ECO:0000256" key="1">
    <source>
        <dbReference type="SAM" id="Phobius"/>
    </source>
</evidence>
<reference evidence="2 3" key="1">
    <citation type="submission" date="2023-03" db="EMBL/GenBank/DDBJ databases">
        <title>WGS of Methanotrichaceae archaeon Mx.</title>
        <authorList>
            <person name="Sorokin D.Y."/>
            <person name="Merkel A.Y."/>
        </authorList>
    </citation>
    <scope>NUCLEOTIDE SEQUENCE [LARGE SCALE GENOMIC DNA]</scope>
    <source>
        <strain evidence="2 3">Mx</strain>
    </source>
</reference>
<keyword evidence="1" id="KW-0812">Transmembrane</keyword>
<evidence type="ECO:0000313" key="3">
    <source>
        <dbReference type="Proteomes" id="UP001220010"/>
    </source>
</evidence>
<keyword evidence="1" id="KW-0472">Membrane</keyword>
<feature type="transmembrane region" description="Helical" evidence="1">
    <location>
        <begin position="53"/>
        <end position="70"/>
    </location>
</feature>
<proteinExistence type="predicted"/>
<sequence length="72" mass="7475">MSAVIKYFIPINDAGWSVNQASQICGSGLGALAVAWSSDAASVCRDVSMANNALTILIIVGGLIIVYGFIQK</sequence>
<dbReference type="RefSeq" id="WP_316967397.1">
    <property type="nucleotide sequence ID" value="NZ_JARFPK010000054.1"/>
</dbReference>
<organism evidence="2 3">
    <name type="scientific">Candidatus Methanocrinis natronophilus</name>
    <dbReference type="NCBI Taxonomy" id="3033396"/>
    <lineage>
        <taxon>Archaea</taxon>
        <taxon>Methanobacteriati</taxon>
        <taxon>Methanobacteriota</taxon>
        <taxon>Stenosarchaea group</taxon>
        <taxon>Methanomicrobia</taxon>
        <taxon>Methanotrichales</taxon>
        <taxon>Methanotrichaceae</taxon>
        <taxon>Methanocrinis</taxon>
    </lineage>
</organism>
<dbReference type="EMBL" id="JARFPK010000054">
    <property type="protein sequence ID" value="MDF0591670.1"/>
    <property type="molecule type" value="Genomic_DNA"/>
</dbReference>
<comment type="caution">
    <text evidence="2">The sequence shown here is derived from an EMBL/GenBank/DDBJ whole genome shotgun (WGS) entry which is preliminary data.</text>
</comment>
<dbReference type="Proteomes" id="UP001220010">
    <property type="component" value="Unassembled WGS sequence"/>
</dbReference>
<evidence type="ECO:0000313" key="2">
    <source>
        <dbReference type="EMBL" id="MDF0591670.1"/>
    </source>
</evidence>
<keyword evidence="3" id="KW-1185">Reference proteome</keyword>